<evidence type="ECO:0000313" key="1">
    <source>
        <dbReference type="EMBL" id="KAL0954127.1"/>
    </source>
</evidence>
<organism evidence="1 2">
    <name type="scientific">Hohenbuehelia grisea</name>
    <dbReference type="NCBI Taxonomy" id="104357"/>
    <lineage>
        <taxon>Eukaryota</taxon>
        <taxon>Fungi</taxon>
        <taxon>Dikarya</taxon>
        <taxon>Basidiomycota</taxon>
        <taxon>Agaricomycotina</taxon>
        <taxon>Agaricomycetes</taxon>
        <taxon>Agaricomycetidae</taxon>
        <taxon>Agaricales</taxon>
        <taxon>Pleurotineae</taxon>
        <taxon>Pleurotaceae</taxon>
        <taxon>Hohenbuehelia</taxon>
    </lineage>
</organism>
<accession>A0ABR3JF08</accession>
<sequence length="165" mass="18018">MSLDPHYLELDRLPVTTFEDAPTSSSSEESDLEHSLLFSGWVRESEVDDMVHSGEDGCWLDVDELESVCSGVEEEEIALETIGLSDRKYTTDPSITVELIDDHSDYYSSSSATSTPTCSMPTTPFDMQVGLPSINGPDVESGIHSTKLSWQTSFSSNGNLSEKPG</sequence>
<evidence type="ECO:0000313" key="2">
    <source>
        <dbReference type="Proteomes" id="UP001556367"/>
    </source>
</evidence>
<reference evidence="2" key="1">
    <citation type="submission" date="2024-06" db="EMBL/GenBank/DDBJ databases">
        <title>Multi-omics analyses provide insights into the biosynthesis of the anticancer antibiotic pleurotin in Hohenbuehelia grisea.</title>
        <authorList>
            <person name="Weaver J.A."/>
            <person name="Alberti F."/>
        </authorList>
    </citation>
    <scope>NUCLEOTIDE SEQUENCE [LARGE SCALE GENOMIC DNA]</scope>
    <source>
        <strain evidence="2">T-177</strain>
    </source>
</reference>
<comment type="caution">
    <text evidence="1">The sequence shown here is derived from an EMBL/GenBank/DDBJ whole genome shotgun (WGS) entry which is preliminary data.</text>
</comment>
<keyword evidence="2" id="KW-1185">Reference proteome</keyword>
<protein>
    <submittedName>
        <fullName evidence="1">Uncharacterized protein</fullName>
    </submittedName>
</protein>
<name>A0ABR3JF08_9AGAR</name>
<gene>
    <name evidence="1" type="ORF">HGRIS_005269</name>
</gene>
<dbReference type="Proteomes" id="UP001556367">
    <property type="component" value="Unassembled WGS sequence"/>
</dbReference>
<dbReference type="EMBL" id="JASNQZ010000008">
    <property type="protein sequence ID" value="KAL0954127.1"/>
    <property type="molecule type" value="Genomic_DNA"/>
</dbReference>
<proteinExistence type="predicted"/>